<dbReference type="SUPFAM" id="SSF57756">
    <property type="entry name" value="Retrovirus zinc finger-like domains"/>
    <property type="match status" value="1"/>
</dbReference>
<dbReference type="Proteomes" id="UP001163046">
    <property type="component" value="Unassembled WGS sequence"/>
</dbReference>
<dbReference type="InterPro" id="IPR036875">
    <property type="entry name" value="Znf_CCHC_sf"/>
</dbReference>
<accession>A0A9W9ZQY2</accession>
<dbReference type="InterPro" id="IPR001878">
    <property type="entry name" value="Znf_CCHC"/>
</dbReference>
<dbReference type="AlphaFoldDB" id="A0A9W9ZQY2"/>
<dbReference type="GO" id="GO:0008270">
    <property type="term" value="F:zinc ion binding"/>
    <property type="evidence" value="ECO:0007669"/>
    <property type="project" value="UniProtKB-KW"/>
</dbReference>
<keyword evidence="4" id="KW-1185">Reference proteome</keyword>
<evidence type="ECO:0000313" key="4">
    <source>
        <dbReference type="Proteomes" id="UP001163046"/>
    </source>
</evidence>
<keyword evidence="1" id="KW-0479">Metal-binding</keyword>
<dbReference type="GO" id="GO:0003676">
    <property type="term" value="F:nucleic acid binding"/>
    <property type="evidence" value="ECO:0007669"/>
    <property type="project" value="InterPro"/>
</dbReference>
<organism evidence="3 4">
    <name type="scientific">Desmophyllum pertusum</name>
    <dbReference type="NCBI Taxonomy" id="174260"/>
    <lineage>
        <taxon>Eukaryota</taxon>
        <taxon>Metazoa</taxon>
        <taxon>Cnidaria</taxon>
        <taxon>Anthozoa</taxon>
        <taxon>Hexacorallia</taxon>
        <taxon>Scleractinia</taxon>
        <taxon>Caryophylliina</taxon>
        <taxon>Caryophylliidae</taxon>
        <taxon>Desmophyllum</taxon>
    </lineage>
</organism>
<evidence type="ECO:0000256" key="1">
    <source>
        <dbReference type="PROSITE-ProRule" id="PRU00047"/>
    </source>
</evidence>
<dbReference type="SMART" id="SM00343">
    <property type="entry name" value="ZnF_C2HC"/>
    <property type="match status" value="2"/>
</dbReference>
<dbReference type="EMBL" id="MU825877">
    <property type="protein sequence ID" value="KAJ7386196.1"/>
    <property type="molecule type" value="Genomic_DNA"/>
</dbReference>
<protein>
    <recommendedName>
        <fullName evidence="2">CCHC-type domain-containing protein</fullName>
    </recommendedName>
</protein>
<dbReference type="OrthoDB" id="427960at2759"/>
<comment type="caution">
    <text evidence="3">The sequence shown here is derived from an EMBL/GenBank/DDBJ whole genome shotgun (WGS) entry which is preliminary data.</text>
</comment>
<dbReference type="Gene3D" id="4.10.60.10">
    <property type="entry name" value="Zinc finger, CCHC-type"/>
    <property type="match status" value="2"/>
</dbReference>
<keyword evidence="1" id="KW-0862">Zinc</keyword>
<dbReference type="PROSITE" id="PS50158">
    <property type="entry name" value="ZF_CCHC"/>
    <property type="match status" value="2"/>
</dbReference>
<gene>
    <name evidence="3" type="ORF">OS493_010589</name>
</gene>
<dbReference type="Pfam" id="PF00098">
    <property type="entry name" value="zf-CCHC"/>
    <property type="match status" value="2"/>
</dbReference>
<evidence type="ECO:0000313" key="3">
    <source>
        <dbReference type="EMBL" id="KAJ7386196.1"/>
    </source>
</evidence>
<feature type="domain" description="CCHC-type" evidence="2">
    <location>
        <begin position="186"/>
        <end position="202"/>
    </location>
</feature>
<evidence type="ECO:0000259" key="2">
    <source>
        <dbReference type="PROSITE" id="PS50158"/>
    </source>
</evidence>
<feature type="domain" description="CCHC-type" evidence="2">
    <location>
        <begin position="216"/>
        <end position="230"/>
    </location>
</feature>
<reference evidence="3" key="1">
    <citation type="submission" date="2023-01" db="EMBL/GenBank/DDBJ databases">
        <title>Genome assembly of the deep-sea coral Lophelia pertusa.</title>
        <authorList>
            <person name="Herrera S."/>
            <person name="Cordes E."/>
        </authorList>
    </citation>
    <scope>NUCLEOTIDE SEQUENCE</scope>
    <source>
        <strain evidence="3">USNM1676648</strain>
        <tissue evidence="3">Polyp</tissue>
    </source>
</reference>
<keyword evidence="1" id="KW-0863">Zinc-finger</keyword>
<sequence length="302" mass="34396">MCDTETFYRQEPLFYRRKAKILEGSDPLEDVNKLFEQPSVEEQHDKKILSSSVTIVDILDDDVEADKKRIRERCLPVDSPLLFISDDICKSSPKMSHPVGGTGEVAEILEDTLQDIDMVNHQGVNVESSSCEIFDMFCRKFCKRRCVTFLAVDGLNFKNEEQSSAIRQMLRCLDKQGVKNVKATDKCFKCGEEGHWANKCKKDIPHDQAWLLKQQCYTCGQYGHLKKDCKIVKSTVTKCKQYGNKTAPKVKETNNNDPLTIQLLRLPEVDLTGHVKLEVDLPSCDDTGKHLDERFLEQGSEA</sequence>
<name>A0A9W9ZQY2_9CNID</name>
<proteinExistence type="predicted"/>